<keyword evidence="3" id="KW-1185">Reference proteome</keyword>
<dbReference type="EMBL" id="CP000472">
    <property type="protein sequence ID" value="ACJ28992.1"/>
    <property type="molecule type" value="Genomic_DNA"/>
</dbReference>
<evidence type="ECO:0000256" key="1">
    <source>
        <dbReference type="SAM" id="Phobius"/>
    </source>
</evidence>
<keyword evidence="1" id="KW-0472">Membrane</keyword>
<gene>
    <name evidence="2" type="ordered locus">swp_2243</name>
</gene>
<dbReference type="HOGENOM" id="CLU_139110_1_0_6"/>
<keyword evidence="1" id="KW-1133">Transmembrane helix</keyword>
<organism evidence="2 3">
    <name type="scientific">Shewanella piezotolerans (strain WP3 / JCM 13877)</name>
    <dbReference type="NCBI Taxonomy" id="225849"/>
    <lineage>
        <taxon>Bacteria</taxon>
        <taxon>Pseudomonadati</taxon>
        <taxon>Pseudomonadota</taxon>
        <taxon>Gammaproteobacteria</taxon>
        <taxon>Alteromonadales</taxon>
        <taxon>Shewanellaceae</taxon>
        <taxon>Shewanella</taxon>
    </lineage>
</organism>
<name>B8CNM3_SHEPW</name>
<dbReference type="KEGG" id="swp:swp_2243"/>
<dbReference type="RefSeq" id="WP_020912352.1">
    <property type="nucleotide sequence ID" value="NC_011566.1"/>
</dbReference>
<reference evidence="2 3" key="1">
    <citation type="journal article" date="2008" name="PLoS ONE">
        <title>Environmental adaptation: genomic analysis of the piezotolerant and psychrotolerant deep-sea iron reducing bacterium Shewanella piezotolerans WP3.</title>
        <authorList>
            <person name="Wang F."/>
            <person name="Wang J."/>
            <person name="Jian H."/>
            <person name="Zhang B."/>
            <person name="Li S."/>
            <person name="Wang F."/>
            <person name="Zeng X."/>
            <person name="Gao L."/>
            <person name="Bartlett D.H."/>
            <person name="Yu J."/>
            <person name="Hu S."/>
            <person name="Xiao X."/>
        </authorList>
    </citation>
    <scope>NUCLEOTIDE SEQUENCE [LARGE SCALE GENOMIC DNA]</scope>
    <source>
        <strain evidence="3">WP3 / JCM 13877</strain>
    </source>
</reference>
<sequence length="121" mass="13608">MLTKILVTILVIAGAMFYIRQSKVSPAKERTQDMGRGIIIRFALYAIVSLSLLASAGYWYWDWQDGNKVVSVTIVSPMSDDSVVYQVRKKNIANNEITTVDGIRVRLSNQERIIVANSVQE</sequence>
<dbReference type="eggNOG" id="ENOG5033JPF">
    <property type="taxonomic scope" value="Bacteria"/>
</dbReference>
<dbReference type="OrthoDB" id="6266342at2"/>
<feature type="transmembrane region" description="Helical" evidence="1">
    <location>
        <begin position="38"/>
        <end position="61"/>
    </location>
</feature>
<dbReference type="AlphaFoldDB" id="B8CNM3"/>
<evidence type="ECO:0000313" key="3">
    <source>
        <dbReference type="Proteomes" id="UP000000753"/>
    </source>
</evidence>
<protein>
    <submittedName>
        <fullName evidence="2">Uncharacterized protein</fullName>
    </submittedName>
</protein>
<keyword evidence="1" id="KW-0812">Transmembrane</keyword>
<dbReference type="STRING" id="225849.swp_2243"/>
<evidence type="ECO:0000313" key="2">
    <source>
        <dbReference type="EMBL" id="ACJ28992.1"/>
    </source>
</evidence>
<dbReference type="Proteomes" id="UP000000753">
    <property type="component" value="Chromosome"/>
</dbReference>
<accession>B8CNM3</accession>
<proteinExistence type="predicted"/>